<sequence>MKKRTYRTSEQWAELFNSYEQSGLTIADYCQKNKLSQSYFIVKYRQHTKVSLEGSNESGFVKALPPSLPIKSANNLVLNYNGAQLQLPIAVEPVWLAQLLKALSA</sequence>
<dbReference type="Proteomes" id="UP001156682">
    <property type="component" value="Unassembled WGS sequence"/>
</dbReference>
<evidence type="ECO:0008006" key="3">
    <source>
        <dbReference type="Google" id="ProtNLM"/>
    </source>
</evidence>
<proteinExistence type="predicted"/>
<name>A0ABQ5ZUY1_9GAMM</name>
<dbReference type="RefSeq" id="WP_027850809.1">
    <property type="nucleotide sequence ID" value="NZ_BSOR01000026.1"/>
</dbReference>
<gene>
    <name evidence="1" type="ORF">GCM10007878_14340</name>
</gene>
<evidence type="ECO:0000313" key="2">
    <source>
        <dbReference type="Proteomes" id="UP001156682"/>
    </source>
</evidence>
<dbReference type="EMBL" id="BSOR01000026">
    <property type="protein sequence ID" value="GLR63996.1"/>
    <property type="molecule type" value="Genomic_DNA"/>
</dbReference>
<evidence type="ECO:0000313" key="1">
    <source>
        <dbReference type="EMBL" id="GLR63996.1"/>
    </source>
</evidence>
<organism evidence="1 2">
    <name type="scientific">Marinospirillum insulare</name>
    <dbReference type="NCBI Taxonomy" id="217169"/>
    <lineage>
        <taxon>Bacteria</taxon>
        <taxon>Pseudomonadati</taxon>
        <taxon>Pseudomonadota</taxon>
        <taxon>Gammaproteobacteria</taxon>
        <taxon>Oceanospirillales</taxon>
        <taxon>Oceanospirillaceae</taxon>
        <taxon>Marinospirillum</taxon>
    </lineage>
</organism>
<dbReference type="NCBIfam" id="NF047593">
    <property type="entry name" value="IS66_ISAeme5_TnpA"/>
    <property type="match status" value="1"/>
</dbReference>
<keyword evidence="2" id="KW-1185">Reference proteome</keyword>
<protein>
    <recommendedName>
        <fullName evidence="3">Transposase</fullName>
    </recommendedName>
</protein>
<comment type="caution">
    <text evidence="1">The sequence shown here is derived from an EMBL/GenBank/DDBJ whole genome shotgun (WGS) entry which is preliminary data.</text>
</comment>
<accession>A0ABQ5ZUY1</accession>
<reference evidence="2" key="1">
    <citation type="journal article" date="2019" name="Int. J. Syst. Evol. Microbiol.">
        <title>The Global Catalogue of Microorganisms (GCM) 10K type strain sequencing project: providing services to taxonomists for standard genome sequencing and annotation.</title>
        <authorList>
            <consortium name="The Broad Institute Genomics Platform"/>
            <consortium name="The Broad Institute Genome Sequencing Center for Infectious Disease"/>
            <person name="Wu L."/>
            <person name="Ma J."/>
        </authorList>
    </citation>
    <scope>NUCLEOTIDE SEQUENCE [LARGE SCALE GENOMIC DNA]</scope>
    <source>
        <strain evidence="2">NBRC 100033</strain>
    </source>
</reference>